<gene>
    <name evidence="1" type="ORF">ALTATR162_LOCUS4995</name>
</gene>
<organism evidence="1 2">
    <name type="scientific">Alternaria atra</name>
    <dbReference type="NCBI Taxonomy" id="119953"/>
    <lineage>
        <taxon>Eukaryota</taxon>
        <taxon>Fungi</taxon>
        <taxon>Dikarya</taxon>
        <taxon>Ascomycota</taxon>
        <taxon>Pezizomycotina</taxon>
        <taxon>Dothideomycetes</taxon>
        <taxon>Pleosporomycetidae</taxon>
        <taxon>Pleosporales</taxon>
        <taxon>Pleosporineae</taxon>
        <taxon>Pleosporaceae</taxon>
        <taxon>Alternaria</taxon>
        <taxon>Alternaria sect. Ulocladioides</taxon>
    </lineage>
</organism>
<dbReference type="OrthoDB" id="3792558at2759"/>
<evidence type="ECO:0000313" key="1">
    <source>
        <dbReference type="EMBL" id="CAG5158125.1"/>
    </source>
</evidence>
<proteinExistence type="predicted"/>
<dbReference type="AlphaFoldDB" id="A0A8J2I273"/>
<comment type="caution">
    <text evidence="1">The sequence shown here is derived from an EMBL/GenBank/DDBJ whole genome shotgun (WGS) entry which is preliminary data.</text>
</comment>
<dbReference type="EMBL" id="CAJRGZ010000018">
    <property type="protein sequence ID" value="CAG5158125.1"/>
    <property type="molecule type" value="Genomic_DNA"/>
</dbReference>
<dbReference type="RefSeq" id="XP_043168546.1">
    <property type="nucleotide sequence ID" value="XM_043312611.1"/>
</dbReference>
<dbReference type="Proteomes" id="UP000676310">
    <property type="component" value="Unassembled WGS sequence"/>
</dbReference>
<evidence type="ECO:0000313" key="2">
    <source>
        <dbReference type="Proteomes" id="UP000676310"/>
    </source>
</evidence>
<dbReference type="GeneID" id="67016723"/>
<dbReference type="Gene3D" id="1.10.10.2830">
    <property type="match status" value="1"/>
</dbReference>
<reference evidence="1" key="1">
    <citation type="submission" date="2021-05" db="EMBL/GenBank/DDBJ databases">
        <authorList>
            <person name="Stam R."/>
        </authorList>
    </citation>
    <scope>NUCLEOTIDE SEQUENCE</scope>
    <source>
        <strain evidence="1">CS162</strain>
    </source>
</reference>
<accession>A0A8J2I273</accession>
<protein>
    <submittedName>
        <fullName evidence="1">Uncharacterized protein</fullName>
    </submittedName>
</protein>
<name>A0A8J2I273_9PLEO</name>
<keyword evidence="2" id="KW-1185">Reference proteome</keyword>
<sequence length="163" mass="18912">MPISRRKTFKYKENKVVKPPRTGRTELTAIERAFAVGALTGMRGDYSSQRELADTIGRGKATISELLKRVEMKAEEQGVFLWDEIFYENNLGRGRSTLLTQEQKDRIIQVLASSRNNREKESWQAIAHGDFDEIVPRMSITTFENVMYKARYARRRPGWKPQL</sequence>